<reference evidence="1" key="1">
    <citation type="journal article" date="2015" name="Nature">
        <title>Complex archaea that bridge the gap between prokaryotes and eukaryotes.</title>
        <authorList>
            <person name="Spang A."/>
            <person name="Saw J.H."/>
            <person name="Jorgensen S.L."/>
            <person name="Zaremba-Niedzwiedzka K."/>
            <person name="Martijn J."/>
            <person name="Lind A.E."/>
            <person name="van Eijk R."/>
            <person name="Schleper C."/>
            <person name="Guy L."/>
            <person name="Ettema T.J."/>
        </authorList>
    </citation>
    <scope>NUCLEOTIDE SEQUENCE</scope>
</reference>
<comment type="caution">
    <text evidence="1">The sequence shown here is derived from an EMBL/GenBank/DDBJ whole genome shotgun (WGS) entry which is preliminary data.</text>
</comment>
<accession>A0A0F9CX10</accession>
<dbReference type="AlphaFoldDB" id="A0A0F9CX10"/>
<proteinExistence type="predicted"/>
<protein>
    <submittedName>
        <fullName evidence="1">Uncharacterized protein</fullName>
    </submittedName>
</protein>
<evidence type="ECO:0000313" key="1">
    <source>
        <dbReference type="EMBL" id="KKL53799.1"/>
    </source>
</evidence>
<dbReference type="EMBL" id="LAZR01031423">
    <property type="protein sequence ID" value="KKL53799.1"/>
    <property type="molecule type" value="Genomic_DNA"/>
</dbReference>
<sequence length="89" mass="10061">MTIPIVTEDVCIALNDELVRKGATHLHTSLNGIMQKQPVLTMAIGIFVDKFTEIHGKLAAESMVRFLVFQYKLIENQFEVNDLEEQATL</sequence>
<gene>
    <name evidence="1" type="ORF">LCGC14_2271820</name>
</gene>
<organism evidence="1">
    <name type="scientific">marine sediment metagenome</name>
    <dbReference type="NCBI Taxonomy" id="412755"/>
    <lineage>
        <taxon>unclassified sequences</taxon>
        <taxon>metagenomes</taxon>
        <taxon>ecological metagenomes</taxon>
    </lineage>
</organism>
<name>A0A0F9CX10_9ZZZZ</name>